<evidence type="ECO:0000256" key="3">
    <source>
        <dbReference type="ARBA" id="ARBA00023136"/>
    </source>
</evidence>
<feature type="signal peptide" evidence="6">
    <location>
        <begin position="1"/>
        <end position="22"/>
    </location>
</feature>
<feature type="compositionally biased region" description="Low complexity" evidence="5">
    <location>
        <begin position="40"/>
        <end position="50"/>
    </location>
</feature>
<protein>
    <recommendedName>
        <fullName evidence="4">Copper transport protein</fullName>
    </recommendedName>
</protein>
<dbReference type="InterPro" id="IPR007274">
    <property type="entry name" value="Cop_transporter"/>
</dbReference>
<feature type="non-terminal residue" evidence="7">
    <location>
        <position position="99"/>
    </location>
</feature>
<evidence type="ECO:0000256" key="5">
    <source>
        <dbReference type="SAM" id="MobiDB-lite"/>
    </source>
</evidence>
<keyword evidence="3 4" id="KW-0472">Membrane</keyword>
<keyword evidence="4" id="KW-0813">Transport</keyword>
<evidence type="ECO:0000256" key="6">
    <source>
        <dbReference type="SAM" id="SignalP"/>
    </source>
</evidence>
<keyword evidence="4" id="KW-0187">Copper transport</keyword>
<comment type="subcellular location">
    <subcellularLocation>
        <location evidence="4">Membrane</location>
        <topology evidence="4">Multi-pass membrane protein</topology>
    </subcellularLocation>
</comment>
<evidence type="ECO:0000256" key="1">
    <source>
        <dbReference type="ARBA" id="ARBA00022692"/>
    </source>
</evidence>
<dbReference type="EMBL" id="ML996210">
    <property type="protein sequence ID" value="KAF2730775.1"/>
    <property type="molecule type" value="Genomic_DNA"/>
</dbReference>
<keyword evidence="8" id="KW-1185">Reference proteome</keyword>
<dbReference type="AlphaFoldDB" id="A0A9P4QQS1"/>
<proteinExistence type="inferred from homology"/>
<feature type="chain" id="PRO_5040213462" description="Copper transport protein" evidence="6">
    <location>
        <begin position="23"/>
        <end position="99"/>
    </location>
</feature>
<keyword evidence="4" id="KW-0186">Copper</keyword>
<dbReference type="Pfam" id="PF04145">
    <property type="entry name" value="Ctr"/>
    <property type="match status" value="1"/>
</dbReference>
<dbReference type="GO" id="GO:0016020">
    <property type="term" value="C:membrane"/>
    <property type="evidence" value="ECO:0007669"/>
    <property type="project" value="UniProtKB-SubCell"/>
</dbReference>
<keyword evidence="4" id="KW-0406">Ion transport</keyword>
<gene>
    <name evidence="7" type="ORF">EJ04DRAFT_515054</name>
</gene>
<dbReference type="GO" id="GO:0005375">
    <property type="term" value="F:copper ion transmembrane transporter activity"/>
    <property type="evidence" value="ECO:0007669"/>
    <property type="project" value="UniProtKB-UniRule"/>
</dbReference>
<dbReference type="Proteomes" id="UP000799444">
    <property type="component" value="Unassembled WGS sequence"/>
</dbReference>
<sequence>MFAGSCIGVILLVIVLELLRRGGKEYDRYILSQYTRSISPVPAVSPSSYSHDGDNNGKGAQASAAAGPSRVAQAKFRPNVFQQAIRALLHMLQFAVAYC</sequence>
<dbReference type="OrthoDB" id="161814at2759"/>
<reference evidence="7" key="1">
    <citation type="journal article" date="2020" name="Stud. Mycol.">
        <title>101 Dothideomycetes genomes: a test case for predicting lifestyles and emergence of pathogens.</title>
        <authorList>
            <person name="Haridas S."/>
            <person name="Albert R."/>
            <person name="Binder M."/>
            <person name="Bloem J."/>
            <person name="Labutti K."/>
            <person name="Salamov A."/>
            <person name="Andreopoulos B."/>
            <person name="Baker S."/>
            <person name="Barry K."/>
            <person name="Bills G."/>
            <person name="Bluhm B."/>
            <person name="Cannon C."/>
            <person name="Castanera R."/>
            <person name="Culley D."/>
            <person name="Daum C."/>
            <person name="Ezra D."/>
            <person name="Gonzalez J."/>
            <person name="Henrissat B."/>
            <person name="Kuo A."/>
            <person name="Liang C."/>
            <person name="Lipzen A."/>
            <person name="Lutzoni F."/>
            <person name="Magnuson J."/>
            <person name="Mondo S."/>
            <person name="Nolan M."/>
            <person name="Ohm R."/>
            <person name="Pangilinan J."/>
            <person name="Park H.-J."/>
            <person name="Ramirez L."/>
            <person name="Alfaro M."/>
            <person name="Sun H."/>
            <person name="Tritt A."/>
            <person name="Yoshinaga Y."/>
            <person name="Zwiers L.-H."/>
            <person name="Turgeon B."/>
            <person name="Goodwin S."/>
            <person name="Spatafora J."/>
            <person name="Crous P."/>
            <person name="Grigoriev I."/>
        </authorList>
    </citation>
    <scope>NUCLEOTIDE SEQUENCE</scope>
    <source>
        <strain evidence="7">CBS 125425</strain>
    </source>
</reference>
<keyword evidence="6" id="KW-0732">Signal</keyword>
<evidence type="ECO:0000313" key="8">
    <source>
        <dbReference type="Proteomes" id="UP000799444"/>
    </source>
</evidence>
<accession>A0A9P4QQS1</accession>
<name>A0A9P4QQS1_9PLEO</name>
<evidence type="ECO:0000313" key="7">
    <source>
        <dbReference type="EMBL" id="KAF2730775.1"/>
    </source>
</evidence>
<evidence type="ECO:0000256" key="4">
    <source>
        <dbReference type="RuleBase" id="RU367022"/>
    </source>
</evidence>
<evidence type="ECO:0000256" key="2">
    <source>
        <dbReference type="ARBA" id="ARBA00022989"/>
    </source>
</evidence>
<keyword evidence="1" id="KW-0812">Transmembrane</keyword>
<comment type="caution">
    <text evidence="7">The sequence shown here is derived from an EMBL/GenBank/DDBJ whole genome shotgun (WGS) entry which is preliminary data.</text>
</comment>
<organism evidence="7 8">
    <name type="scientific">Polyplosphaeria fusca</name>
    <dbReference type="NCBI Taxonomy" id="682080"/>
    <lineage>
        <taxon>Eukaryota</taxon>
        <taxon>Fungi</taxon>
        <taxon>Dikarya</taxon>
        <taxon>Ascomycota</taxon>
        <taxon>Pezizomycotina</taxon>
        <taxon>Dothideomycetes</taxon>
        <taxon>Pleosporomycetidae</taxon>
        <taxon>Pleosporales</taxon>
        <taxon>Tetraplosphaeriaceae</taxon>
        <taxon>Polyplosphaeria</taxon>
    </lineage>
</organism>
<comment type="similarity">
    <text evidence="4">Belongs to the copper transporter (Ctr) (TC 1.A.56) family. SLC31A subfamily.</text>
</comment>
<feature type="region of interest" description="Disordered" evidence="5">
    <location>
        <begin position="40"/>
        <end position="66"/>
    </location>
</feature>
<keyword evidence="2" id="KW-1133">Transmembrane helix</keyword>